<evidence type="ECO:0000256" key="3">
    <source>
        <dbReference type="ARBA" id="ARBA00022490"/>
    </source>
</evidence>
<feature type="domain" description="RRM" evidence="13">
    <location>
        <begin position="67"/>
        <end position="145"/>
    </location>
</feature>
<dbReference type="CDD" id="cd12324">
    <property type="entry name" value="RRM_RBM8"/>
    <property type="match status" value="1"/>
</dbReference>
<dbReference type="FunFam" id="3.30.70.330:FF:000525">
    <property type="entry name" value="RNA-binding protein 8A"/>
    <property type="match status" value="1"/>
</dbReference>
<evidence type="ECO:0000313" key="15">
    <source>
        <dbReference type="Proteomes" id="UP000276133"/>
    </source>
</evidence>
<dbReference type="InterPro" id="IPR000504">
    <property type="entry name" value="RRM_dom"/>
</dbReference>
<evidence type="ECO:0000256" key="12">
    <source>
        <dbReference type="SAM" id="MobiDB-lite"/>
    </source>
</evidence>
<dbReference type="GO" id="GO:0006417">
    <property type="term" value="P:regulation of translation"/>
    <property type="evidence" value="ECO:0007669"/>
    <property type="project" value="UniProtKB-KW"/>
</dbReference>
<keyword evidence="7 11" id="KW-0508">mRNA splicing</keyword>
<dbReference type="GO" id="GO:0008380">
    <property type="term" value="P:RNA splicing"/>
    <property type="evidence" value="ECO:0007669"/>
    <property type="project" value="UniProtKB-KW"/>
</dbReference>
<dbReference type="OrthoDB" id="15688at2759"/>
<dbReference type="AlphaFoldDB" id="A0A3M7QKK1"/>
<evidence type="ECO:0000256" key="2">
    <source>
        <dbReference type="ARBA" id="ARBA00022448"/>
    </source>
</evidence>
<comment type="subcellular location">
    <subcellularLocation>
        <location evidence="11">Nucleus</location>
    </subcellularLocation>
    <subcellularLocation>
        <location evidence="11">Nucleus speckle</location>
    </subcellularLocation>
    <subcellularLocation>
        <location evidence="11">Cytoplasm</location>
    </subcellularLocation>
</comment>
<keyword evidence="15" id="KW-1185">Reference proteome</keyword>
<evidence type="ECO:0000256" key="9">
    <source>
        <dbReference type="ARBA" id="ARBA00077711"/>
    </source>
</evidence>
<evidence type="ECO:0000256" key="11">
    <source>
        <dbReference type="RuleBase" id="RU361239"/>
    </source>
</evidence>
<feature type="region of interest" description="Disordered" evidence="12">
    <location>
        <begin position="22"/>
        <end position="43"/>
    </location>
</feature>
<keyword evidence="8 11" id="KW-0539">Nucleus</keyword>
<sequence length="161" mass="18455">MMDIHVEGDEFAEDHVQKIKEKATRRRGRGFNQVNENQETIEDRTAEYEAVEEDNDEAGPKRSIEGWILFVTGIQEESTEDDIATPFGDFGMIKNIHLNIDRRTGYLKGYALIEYESFNESKNALNAMNGKEINGQQIAVSWAFVKGPLKERKSSHKNNHH</sequence>
<keyword evidence="2 11" id="KW-0813">Transport</keyword>
<dbReference type="PROSITE" id="PS50102">
    <property type="entry name" value="RRM"/>
    <property type="match status" value="1"/>
</dbReference>
<dbReference type="Pfam" id="PF00076">
    <property type="entry name" value="RRM_1"/>
    <property type="match status" value="1"/>
</dbReference>
<dbReference type="InterPro" id="IPR008111">
    <property type="entry name" value="RNA-bd_8"/>
</dbReference>
<evidence type="ECO:0000256" key="8">
    <source>
        <dbReference type="ARBA" id="ARBA00023242"/>
    </source>
</evidence>
<gene>
    <name evidence="14" type="ORF">BpHYR1_013204</name>
</gene>
<dbReference type="SUPFAM" id="SSF54928">
    <property type="entry name" value="RNA-binding domain, RBD"/>
    <property type="match status" value="1"/>
</dbReference>
<keyword evidence="11" id="KW-0509">mRNA transport</keyword>
<dbReference type="InterPro" id="IPR033744">
    <property type="entry name" value="RRM_RBM8"/>
</dbReference>
<evidence type="ECO:0000256" key="1">
    <source>
        <dbReference type="ARBA" id="ARBA00007987"/>
    </source>
</evidence>
<dbReference type="GO" id="GO:0016607">
    <property type="term" value="C:nuclear speck"/>
    <property type="evidence" value="ECO:0007669"/>
    <property type="project" value="UniProtKB-SubCell"/>
</dbReference>
<dbReference type="GO" id="GO:0006397">
    <property type="term" value="P:mRNA processing"/>
    <property type="evidence" value="ECO:0007669"/>
    <property type="project" value="UniProtKB-KW"/>
</dbReference>
<accession>A0A3M7QKK1</accession>
<dbReference type="Gene3D" id="3.30.70.330">
    <property type="match status" value="1"/>
</dbReference>
<comment type="similarity">
    <text evidence="1 11">Belongs to the RBM8A family.</text>
</comment>
<dbReference type="STRING" id="10195.A0A3M7QKK1"/>
<proteinExistence type="inferred from homology"/>
<dbReference type="SMART" id="SM00360">
    <property type="entry name" value="RRM"/>
    <property type="match status" value="1"/>
</dbReference>
<dbReference type="GO" id="GO:0003729">
    <property type="term" value="F:mRNA binding"/>
    <property type="evidence" value="ECO:0007669"/>
    <property type="project" value="InterPro"/>
</dbReference>
<comment type="caution">
    <text evidence="14">The sequence shown here is derived from an EMBL/GenBank/DDBJ whole genome shotgun (WGS) entry which is preliminary data.</text>
</comment>
<keyword evidence="3 11" id="KW-0963">Cytoplasm</keyword>
<organism evidence="14 15">
    <name type="scientific">Brachionus plicatilis</name>
    <name type="common">Marine rotifer</name>
    <name type="synonym">Brachionus muelleri</name>
    <dbReference type="NCBI Taxonomy" id="10195"/>
    <lineage>
        <taxon>Eukaryota</taxon>
        <taxon>Metazoa</taxon>
        <taxon>Spiralia</taxon>
        <taxon>Gnathifera</taxon>
        <taxon>Rotifera</taxon>
        <taxon>Eurotatoria</taxon>
        <taxon>Monogononta</taxon>
        <taxon>Pseudotrocha</taxon>
        <taxon>Ploima</taxon>
        <taxon>Brachionidae</taxon>
        <taxon>Brachionus</taxon>
    </lineage>
</organism>
<dbReference type="GO" id="GO:0051028">
    <property type="term" value="P:mRNA transport"/>
    <property type="evidence" value="ECO:0007669"/>
    <property type="project" value="UniProtKB-KW"/>
</dbReference>
<evidence type="ECO:0000256" key="7">
    <source>
        <dbReference type="ARBA" id="ARBA00023187"/>
    </source>
</evidence>
<evidence type="ECO:0000313" key="14">
    <source>
        <dbReference type="EMBL" id="RNA11823.1"/>
    </source>
</evidence>
<dbReference type="GO" id="GO:0005737">
    <property type="term" value="C:cytoplasm"/>
    <property type="evidence" value="ECO:0007669"/>
    <property type="project" value="UniProtKB-SubCell"/>
</dbReference>
<dbReference type="Proteomes" id="UP000276133">
    <property type="component" value="Unassembled WGS sequence"/>
</dbReference>
<dbReference type="EMBL" id="REGN01005836">
    <property type="protein sequence ID" value="RNA11823.1"/>
    <property type="molecule type" value="Genomic_DNA"/>
</dbReference>
<name>A0A3M7QKK1_BRAPC</name>
<dbReference type="InterPro" id="IPR035979">
    <property type="entry name" value="RBD_domain_sf"/>
</dbReference>
<dbReference type="InterPro" id="IPR012677">
    <property type="entry name" value="Nucleotide-bd_a/b_plait_sf"/>
</dbReference>
<evidence type="ECO:0000259" key="13">
    <source>
        <dbReference type="PROSITE" id="PS50102"/>
    </source>
</evidence>
<comment type="function">
    <text evidence="11">Core component of the splicing-dependent multiprotein exon junction complex (EJC) deposited at splice junctions on mRNAs.</text>
</comment>
<keyword evidence="5" id="KW-0810">Translation regulation</keyword>
<evidence type="ECO:0000256" key="10">
    <source>
        <dbReference type="PROSITE-ProRule" id="PRU00176"/>
    </source>
</evidence>
<protein>
    <recommendedName>
        <fullName evidence="9 11">RNA-binding protein 8A</fullName>
    </recommendedName>
</protein>
<keyword evidence="6 10" id="KW-0694">RNA-binding</keyword>
<keyword evidence="4 11" id="KW-0507">mRNA processing</keyword>
<evidence type="ECO:0000256" key="5">
    <source>
        <dbReference type="ARBA" id="ARBA00022845"/>
    </source>
</evidence>
<dbReference type="PANTHER" id="PTHR45894">
    <property type="entry name" value="RNA-BINDING PROTEIN 8A"/>
    <property type="match status" value="1"/>
</dbReference>
<evidence type="ECO:0000256" key="4">
    <source>
        <dbReference type="ARBA" id="ARBA00022664"/>
    </source>
</evidence>
<comment type="subunit">
    <text evidence="11">Heterodimer with MAGOH. Part of the mRNA splicing-dependent exon junction complex (EJC) complex; the core complex contains CASC3, EIF4A3, MAGOH and RBM8A.</text>
</comment>
<evidence type="ECO:0000256" key="6">
    <source>
        <dbReference type="ARBA" id="ARBA00022884"/>
    </source>
</evidence>
<dbReference type="PRINTS" id="PR01738">
    <property type="entry name" value="RNABINDINGM8"/>
</dbReference>
<reference evidence="14 15" key="1">
    <citation type="journal article" date="2018" name="Sci. Rep.">
        <title>Genomic signatures of local adaptation to the degree of environmental predictability in rotifers.</title>
        <authorList>
            <person name="Franch-Gras L."/>
            <person name="Hahn C."/>
            <person name="Garcia-Roger E.M."/>
            <person name="Carmona M.J."/>
            <person name="Serra M."/>
            <person name="Gomez A."/>
        </authorList>
    </citation>
    <scope>NUCLEOTIDE SEQUENCE [LARGE SCALE GENOMIC DNA]</scope>
    <source>
        <strain evidence="14">HYR1</strain>
    </source>
</reference>